<gene>
    <name evidence="4" type="primary">mobF</name>
    <name evidence="4" type="ORF">ACFPOB_00165</name>
</gene>
<evidence type="ECO:0000313" key="4">
    <source>
        <dbReference type="EMBL" id="MFC5417975.1"/>
    </source>
</evidence>
<dbReference type="InterPro" id="IPR027417">
    <property type="entry name" value="P-loop_NTPase"/>
</dbReference>
<dbReference type="EMBL" id="JBHSLW010000001">
    <property type="protein sequence ID" value="MFC5417975.1"/>
    <property type="molecule type" value="Genomic_DNA"/>
</dbReference>
<name>A0ABW0ILX7_9HYPH</name>
<dbReference type="CDD" id="cd18809">
    <property type="entry name" value="SF1_C_RecD"/>
    <property type="match status" value="1"/>
</dbReference>
<dbReference type="SUPFAM" id="SSF55464">
    <property type="entry name" value="Origin of replication-binding domain, RBD-like"/>
    <property type="match status" value="1"/>
</dbReference>
<evidence type="ECO:0000256" key="1">
    <source>
        <dbReference type="ARBA" id="ARBA00022741"/>
    </source>
</evidence>
<dbReference type="Gene3D" id="2.30.30.940">
    <property type="match status" value="1"/>
</dbReference>
<dbReference type="Gene3D" id="3.40.50.300">
    <property type="entry name" value="P-loop containing nucleotide triphosphate hydrolases"/>
    <property type="match status" value="2"/>
</dbReference>
<dbReference type="Pfam" id="PF13604">
    <property type="entry name" value="AAA_30"/>
    <property type="match status" value="1"/>
</dbReference>
<keyword evidence="1" id="KW-0547">Nucleotide-binding</keyword>
<protein>
    <submittedName>
        <fullName evidence="4">MobF family relaxase</fullName>
    </submittedName>
</protein>
<dbReference type="SUPFAM" id="SSF52540">
    <property type="entry name" value="P-loop containing nucleoside triphosphate hydrolases"/>
    <property type="match status" value="2"/>
</dbReference>
<dbReference type="InterPro" id="IPR014862">
    <property type="entry name" value="TrwC"/>
</dbReference>
<dbReference type="PANTHER" id="PTHR43788">
    <property type="entry name" value="DNA2/NAM7 HELICASE FAMILY MEMBER"/>
    <property type="match status" value="1"/>
</dbReference>
<dbReference type="RefSeq" id="WP_377794934.1">
    <property type="nucleotide sequence ID" value="NZ_JBHSLW010000001.1"/>
</dbReference>
<dbReference type="Proteomes" id="UP001596053">
    <property type="component" value="Unassembled WGS sequence"/>
</dbReference>
<reference evidence="5" key="1">
    <citation type="journal article" date="2019" name="Int. J. Syst. Evol. Microbiol.">
        <title>The Global Catalogue of Microorganisms (GCM) 10K type strain sequencing project: providing services to taxonomists for standard genome sequencing and annotation.</title>
        <authorList>
            <consortium name="The Broad Institute Genomics Platform"/>
            <consortium name="The Broad Institute Genome Sequencing Center for Infectious Disease"/>
            <person name="Wu L."/>
            <person name="Ma J."/>
        </authorList>
    </citation>
    <scope>NUCLEOTIDE SEQUENCE [LARGE SCALE GENOMIC DNA]</scope>
    <source>
        <strain evidence="5">NCAIM B.01391</strain>
    </source>
</reference>
<dbReference type="PANTHER" id="PTHR43788:SF6">
    <property type="entry name" value="DNA HELICASE B"/>
    <property type="match status" value="1"/>
</dbReference>
<evidence type="ECO:0000313" key="5">
    <source>
        <dbReference type="Proteomes" id="UP001596053"/>
    </source>
</evidence>
<dbReference type="InterPro" id="IPR050534">
    <property type="entry name" value="Coronavir_polyprotein_1ab"/>
</dbReference>
<keyword evidence="5" id="KW-1185">Reference proteome</keyword>
<proteinExistence type="predicted"/>
<keyword evidence="2" id="KW-0067">ATP-binding</keyword>
<organism evidence="4 5">
    <name type="scientific">Bosea eneae</name>
    <dbReference type="NCBI Taxonomy" id="151454"/>
    <lineage>
        <taxon>Bacteria</taxon>
        <taxon>Pseudomonadati</taxon>
        <taxon>Pseudomonadota</taxon>
        <taxon>Alphaproteobacteria</taxon>
        <taxon>Hyphomicrobiales</taxon>
        <taxon>Boseaceae</taxon>
        <taxon>Bosea</taxon>
    </lineage>
</organism>
<dbReference type="Pfam" id="PF08751">
    <property type="entry name" value="TrwC"/>
    <property type="match status" value="1"/>
</dbReference>
<dbReference type="NCBIfam" id="NF041492">
    <property type="entry name" value="MobF"/>
    <property type="match status" value="1"/>
</dbReference>
<sequence>MVATWNPAAASSYYLRGAEYYLGAVEPVGRWYAPGADFGLVDGAEVEPLTFERLYAGRGVDGQTLLSQSGRADRVPAFDVTFSAPRSVALAWAFAGLDLKAAIEAAQERAVRAVLTTIEREAIWARRGKGGLTLEPVALSAAQFQHGESRPAEHEDGRIFGDPNLHTHTVVLNLATRADGSVGAIHSKILRDWKMAAGAQYHAALAHEMETLGFAIDRVGYNGTFELAGVSDVLIRYFSARRKEIEDELAEHQTTSRSAAALASAITRATREAKSDSGTRSREEVWAEAAAAQGVAVETFAENLRQHGRQPESQLGERLLAERLAVLPRELTETRSVFERRDLFRAVSAALVGTGLPAERVSNEVERLLHDGAVVEIGRDPIGLPRYSTAEMVAVERQIVEIARDLAADTRKGINRDALIVRCNDAGLSLEQRSAAITATGPQAIAIIEGAPGSGKTTTLAPVVAAYREAGCRVLGAATAWRIARMLQNDLGIEARATASWLEKARRGHEILDRNTVLIVDEAGLLSSRDMHAILSEVQRAGAKLILIGDRGQLQAIGAGPGLDLVSRAVEAARVETIVRQHDAWAREAVRDFGAGETGRALEAFAERGLLVEVRGARAAITAIADRWEAAQDADPTASNLLLAKTNAQVAAISREVRGRLKDRGLIHGPEIEFATVTPSGHGSQITLARGDHIRFLVRSDELGVVNGSVGIVTRVMEQVDPDAPGERRIKVEAVTGGRLVTFDPTALADDKGRARLGWAYSSSIYGSQGLTVDRALVLVDPALDRHDIYVAASRARDKTTLVVDTSAIDRHILAERPLDRQVTGIELSASERRDWLAGRLSRSNIKLSTVAVIEAGGEQAKGRIRLASRSRELDHGL</sequence>
<feature type="domain" description="TrwC relaxase" evidence="3">
    <location>
        <begin position="9"/>
        <end position="291"/>
    </location>
</feature>
<evidence type="ECO:0000259" key="3">
    <source>
        <dbReference type="Pfam" id="PF08751"/>
    </source>
</evidence>
<accession>A0ABW0ILX7</accession>
<evidence type="ECO:0000256" key="2">
    <source>
        <dbReference type="ARBA" id="ARBA00022840"/>
    </source>
</evidence>
<comment type="caution">
    <text evidence="4">The sequence shown here is derived from an EMBL/GenBank/DDBJ whole genome shotgun (WGS) entry which is preliminary data.</text>
</comment>
<dbReference type="CDD" id="cd17933">
    <property type="entry name" value="DEXSc_RecD-like"/>
    <property type="match status" value="1"/>
</dbReference>